<proteinExistence type="predicted"/>
<gene>
    <name evidence="2" type="ORF">ERS672216_01678</name>
</gene>
<keyword evidence="1" id="KW-0472">Membrane</keyword>
<accession>A0A128EIV6</accession>
<keyword evidence="1" id="KW-1133">Transmembrane helix</keyword>
<evidence type="ECO:0000256" key="1">
    <source>
        <dbReference type="SAM" id="Phobius"/>
    </source>
</evidence>
<keyword evidence="3" id="KW-1185">Reference proteome</keyword>
<dbReference type="Proteomes" id="UP000069632">
    <property type="component" value="Unassembled WGS sequence"/>
</dbReference>
<evidence type="ECO:0000313" key="2">
    <source>
        <dbReference type="EMBL" id="CZE48956.1"/>
    </source>
</evidence>
<dbReference type="RefSeq" id="WP_075493274.1">
    <property type="nucleotide sequence ID" value="NZ_CP053844.1"/>
</dbReference>
<name>A0A128EIV6_9BACT</name>
<sequence length="64" mass="7416">MRYLLHFLLGASWAIFVLGALFYILFLPNLNFFFMIACMVPGALLIFIFTLTLENIELKKKNIS</sequence>
<organism evidence="2 3">
    <name type="scientific">Campylobacter geochelonis</name>
    <dbReference type="NCBI Taxonomy" id="1780362"/>
    <lineage>
        <taxon>Bacteria</taxon>
        <taxon>Pseudomonadati</taxon>
        <taxon>Campylobacterota</taxon>
        <taxon>Epsilonproteobacteria</taxon>
        <taxon>Campylobacterales</taxon>
        <taxon>Campylobacteraceae</taxon>
        <taxon>Campylobacter</taxon>
    </lineage>
</organism>
<dbReference type="EMBL" id="FIZP01000012">
    <property type="protein sequence ID" value="CZE48956.1"/>
    <property type="molecule type" value="Genomic_DNA"/>
</dbReference>
<feature type="transmembrane region" description="Helical" evidence="1">
    <location>
        <begin position="7"/>
        <end position="26"/>
    </location>
</feature>
<keyword evidence="1" id="KW-0812">Transmembrane</keyword>
<dbReference type="AlphaFoldDB" id="A0A128EIV6"/>
<evidence type="ECO:0000313" key="3">
    <source>
        <dbReference type="Proteomes" id="UP000069632"/>
    </source>
</evidence>
<protein>
    <submittedName>
        <fullName evidence="2">Uncharacterized protein</fullName>
    </submittedName>
</protein>
<reference evidence="2 3" key="1">
    <citation type="submission" date="2016-02" db="EMBL/GenBank/DDBJ databases">
        <authorList>
            <consortium name="Pathogen Informatics"/>
        </authorList>
    </citation>
    <scope>NUCLEOTIDE SEQUENCE [LARGE SCALE GENOMIC DNA]</scope>
    <source>
        <strain evidence="2 3">RC20</strain>
    </source>
</reference>
<feature type="transmembrane region" description="Helical" evidence="1">
    <location>
        <begin position="32"/>
        <end position="53"/>
    </location>
</feature>